<name>A0A8S2AYI3_ARAAE</name>
<dbReference type="Proteomes" id="UP000682877">
    <property type="component" value="Chromosome 7"/>
</dbReference>
<protein>
    <submittedName>
        <fullName evidence="1">Uncharacterized protein</fullName>
    </submittedName>
</protein>
<reference evidence="1" key="1">
    <citation type="submission" date="2021-01" db="EMBL/GenBank/DDBJ databases">
        <authorList>
            <person name="Bezrukov I."/>
        </authorList>
    </citation>
    <scope>NUCLEOTIDE SEQUENCE</scope>
</reference>
<evidence type="ECO:0000313" key="1">
    <source>
        <dbReference type="EMBL" id="CAE6193264.1"/>
    </source>
</evidence>
<organism evidence="1 2">
    <name type="scientific">Arabidopsis arenosa</name>
    <name type="common">Sand rock-cress</name>
    <name type="synonym">Cardaminopsis arenosa</name>
    <dbReference type="NCBI Taxonomy" id="38785"/>
    <lineage>
        <taxon>Eukaryota</taxon>
        <taxon>Viridiplantae</taxon>
        <taxon>Streptophyta</taxon>
        <taxon>Embryophyta</taxon>
        <taxon>Tracheophyta</taxon>
        <taxon>Spermatophyta</taxon>
        <taxon>Magnoliopsida</taxon>
        <taxon>eudicotyledons</taxon>
        <taxon>Gunneridae</taxon>
        <taxon>Pentapetalae</taxon>
        <taxon>rosids</taxon>
        <taxon>malvids</taxon>
        <taxon>Brassicales</taxon>
        <taxon>Brassicaceae</taxon>
        <taxon>Camelineae</taxon>
        <taxon>Arabidopsis</taxon>
    </lineage>
</organism>
<sequence>MRHDDAGVPQVCIRMRLLTPFQVIQDIVAEVEDAFVNRYVDHDSRLDVEDTSKAIYGLQYLFSREHVSQLIAEME</sequence>
<keyword evidence="2" id="KW-1185">Reference proteome</keyword>
<proteinExistence type="predicted"/>
<dbReference type="EMBL" id="LR999457">
    <property type="protein sequence ID" value="CAE6193264.1"/>
    <property type="molecule type" value="Genomic_DNA"/>
</dbReference>
<accession>A0A8S2AYI3</accession>
<evidence type="ECO:0000313" key="2">
    <source>
        <dbReference type="Proteomes" id="UP000682877"/>
    </source>
</evidence>
<gene>
    <name evidence="1" type="ORF">AARE701A_LOCUS19285</name>
</gene>
<dbReference type="AlphaFoldDB" id="A0A8S2AYI3"/>